<dbReference type="Pfam" id="PF08798">
    <property type="entry name" value="CRISPR_assoc"/>
    <property type="match status" value="1"/>
</dbReference>
<reference evidence="2 3" key="1">
    <citation type="submission" date="2024-06" db="EMBL/GenBank/DDBJ databases">
        <title>The Natural Products Discovery Center: Release of the First 8490 Sequenced Strains for Exploring Actinobacteria Biosynthetic Diversity.</title>
        <authorList>
            <person name="Kalkreuter E."/>
            <person name="Kautsar S.A."/>
            <person name="Yang D."/>
            <person name="Bader C.D."/>
            <person name="Teijaro C.N."/>
            <person name="Fluegel L."/>
            <person name="Davis C.M."/>
            <person name="Simpson J.R."/>
            <person name="Lauterbach L."/>
            <person name="Steele A.D."/>
            <person name="Gui C."/>
            <person name="Meng S."/>
            <person name="Li G."/>
            <person name="Viehrig K."/>
            <person name="Ye F."/>
            <person name="Su P."/>
            <person name="Kiefer A.F."/>
            <person name="Nichols A."/>
            <person name="Cepeda A.J."/>
            <person name="Yan W."/>
            <person name="Fan B."/>
            <person name="Jiang Y."/>
            <person name="Adhikari A."/>
            <person name="Zheng C.-J."/>
            <person name="Schuster L."/>
            <person name="Cowan T.M."/>
            <person name="Smanski M.J."/>
            <person name="Chevrette M.G."/>
            <person name="De Carvalho L.P.S."/>
            <person name="Shen B."/>
        </authorList>
    </citation>
    <scope>NUCLEOTIDE SEQUENCE [LARGE SCALE GENOMIC DNA]</scope>
    <source>
        <strain evidence="2 3">NPDC049344</strain>
    </source>
</reference>
<dbReference type="NCBIfam" id="TIGR01907">
    <property type="entry name" value="casE_Cse3"/>
    <property type="match status" value="1"/>
</dbReference>
<sequence length="220" mass="23990">MTLWLTRLVPDARSRDARRDLSGMIGMHRRVMSLFPSDAGPEARARFGVLFRTEDTPAGPHLLIQSAHEPDTSRLPDDYGTALTRPLDALIDAVRAGLTIRYRCVASPVRKPGATTRALYNLPPVVPLAGAAADEWWLRQADLAGLKPLTHHSHPLDAVRGERRPDDAPPQRIRHARTQFDGTAAIIDADLLRAAILNGIGRGKAYGCGLLSIAPARLPQ</sequence>
<dbReference type="Proteomes" id="UP001552521">
    <property type="component" value="Unassembled WGS sequence"/>
</dbReference>
<organism evidence="2 3">
    <name type="scientific">Streptomyces kurssanovii</name>
    <dbReference type="NCBI Taxonomy" id="67312"/>
    <lineage>
        <taxon>Bacteria</taxon>
        <taxon>Bacillati</taxon>
        <taxon>Actinomycetota</taxon>
        <taxon>Actinomycetes</taxon>
        <taxon>Kitasatosporales</taxon>
        <taxon>Streptomycetaceae</taxon>
        <taxon>Streptomyces</taxon>
    </lineage>
</organism>
<dbReference type="Gene3D" id="3.30.70.1210">
    <property type="entry name" value="Crispr-associated protein, domain 2"/>
    <property type="match status" value="1"/>
</dbReference>
<dbReference type="SMART" id="SM01101">
    <property type="entry name" value="CRISPR_assoc"/>
    <property type="match status" value="1"/>
</dbReference>
<evidence type="ECO:0000256" key="1">
    <source>
        <dbReference type="SAM" id="MobiDB-lite"/>
    </source>
</evidence>
<dbReference type="RefSeq" id="WP_364587860.1">
    <property type="nucleotide sequence ID" value="NZ_JBFAQK010000003.1"/>
</dbReference>
<evidence type="ECO:0000313" key="3">
    <source>
        <dbReference type="Proteomes" id="UP001552521"/>
    </source>
</evidence>
<dbReference type="EMBL" id="JBFAQK010000003">
    <property type="protein sequence ID" value="MEV4679935.1"/>
    <property type="molecule type" value="Genomic_DNA"/>
</dbReference>
<protein>
    <submittedName>
        <fullName evidence="2">Type I-E CRISPR-associated protein Cas6/Cse3/CasE</fullName>
    </submittedName>
</protein>
<dbReference type="Gene3D" id="3.30.70.1200">
    <property type="entry name" value="Crispr-associated protein, domain 1"/>
    <property type="match status" value="1"/>
</dbReference>
<feature type="region of interest" description="Disordered" evidence="1">
    <location>
        <begin position="152"/>
        <end position="171"/>
    </location>
</feature>
<gene>
    <name evidence="2" type="primary">cas6e</name>
    <name evidence="2" type="ORF">AB0K36_03940</name>
</gene>
<name>A0ABV3HMZ0_9ACTN</name>
<keyword evidence="3" id="KW-1185">Reference proteome</keyword>
<evidence type="ECO:0000313" key="2">
    <source>
        <dbReference type="EMBL" id="MEV4679935.1"/>
    </source>
</evidence>
<comment type="caution">
    <text evidence="2">The sequence shown here is derived from an EMBL/GenBank/DDBJ whole genome shotgun (WGS) entry which is preliminary data.</text>
</comment>
<feature type="compositionally biased region" description="Basic and acidic residues" evidence="1">
    <location>
        <begin position="154"/>
        <end position="169"/>
    </location>
</feature>
<dbReference type="SUPFAM" id="SSF117987">
    <property type="entry name" value="CRISPR-associated protein"/>
    <property type="match status" value="2"/>
</dbReference>
<accession>A0ABV3HMZ0</accession>
<dbReference type="InterPro" id="IPR010179">
    <property type="entry name" value="CRISPR-assoc_prot_Cse3"/>
</dbReference>
<dbReference type="CDD" id="cd09727">
    <property type="entry name" value="Cas6_I-E"/>
    <property type="match status" value="1"/>
</dbReference>
<proteinExistence type="predicted"/>